<evidence type="ECO:0000256" key="3">
    <source>
        <dbReference type="PROSITE-ProRule" id="PRU00023"/>
    </source>
</evidence>
<dbReference type="SMART" id="SM00248">
    <property type="entry name" value="ANK"/>
    <property type="match status" value="10"/>
</dbReference>
<evidence type="ECO:0000259" key="4">
    <source>
        <dbReference type="Pfam" id="PF11929"/>
    </source>
</evidence>
<dbReference type="Pfam" id="PF00023">
    <property type="entry name" value="Ank"/>
    <property type="match status" value="1"/>
</dbReference>
<dbReference type="Pfam" id="PF12796">
    <property type="entry name" value="Ank_2"/>
    <property type="match status" value="3"/>
</dbReference>
<dbReference type="SUPFAM" id="SSF48403">
    <property type="entry name" value="Ankyrin repeat"/>
    <property type="match status" value="2"/>
</dbReference>
<keyword evidence="1" id="KW-0677">Repeat</keyword>
<dbReference type="PANTHER" id="PTHR24198">
    <property type="entry name" value="ANKYRIN REPEAT AND PROTEIN KINASE DOMAIN-CONTAINING PROTEIN"/>
    <property type="match status" value="1"/>
</dbReference>
<evidence type="ECO:0000313" key="5">
    <source>
        <dbReference type="EMBL" id="KAK8841054.1"/>
    </source>
</evidence>
<sequence>MEVQEYIDKMILIQTILLKYLDDEDNDQEELKFLLKLFNDQKIFCNKHLLRSVIRLLSTIIDYHHRLSNFFDKIFKIILSLKDEIKRNFSNIEIYNFFKYNTKIILFLSEEKIIFFDKFIVSNMSNIFYDDTKNLSDDGKYLFPEIKQFFDNESWYISSIPEDIKEIRKTEYGDNYVLQLIHKDLIDEFILYINKTKFPLYKDIYPSIFETNLFILQSQPINYLQYSAFFGSVKIFKYLIKQNYTITNNLLLFAIYGRNPEIIHILEEYGIIHDKQTLKDCLKASIRCHHNELTNYILTNYFETDDISLFVLKESLKSYNFALIQPELINSDLLFLLCKRDYFLLFNKIMLDCNDIDINSRLLKEYNIDGEEVKKQKTLLFYAIENSNLEIVQLLLQHKDIDVNQKSYVDNFVVGEYTPLYGAVENGNIKIIQLLLQHKDIDINLKSYINRHAHTPLFSAVKKSNIDAVRILIKRNDLDINLKSLVHHQATFYETLTEYSALYQAVTNNDIEIVQLLLDHKDIDINAIITTNYLYVDDEESHSRPKFFESTALFEAIWSNKTEIATLLLARKNINVNLKPNIYLLHRAIMNKNPEIVKMLIENKNIDINEKYKDKENCDTDIFDEKAMNSSKTSVRDSIDESINNGNSMSCSVLPHYYEKTALFLAVENNDSEIVQVLIGNENIDVNMKSLIKNYHFSSDTNRKEKEEKDFKEITPLYLAVQNDNIEIVKMLVEHKNIDINLKSSLYYWHCKGIFERENQQLIIEEIKEENKEETPLHIAVSKGNLNIIKTLLTNKNININATDNKERKPIELSEDKEIRSMLSQ</sequence>
<dbReference type="Gene3D" id="1.25.40.20">
    <property type="entry name" value="Ankyrin repeat-containing domain"/>
    <property type="match status" value="4"/>
</dbReference>
<evidence type="ECO:0000256" key="2">
    <source>
        <dbReference type="ARBA" id="ARBA00023043"/>
    </source>
</evidence>
<feature type="repeat" description="ANK" evidence="3">
    <location>
        <begin position="712"/>
        <end position="735"/>
    </location>
</feature>
<dbReference type="InterPro" id="IPR002110">
    <property type="entry name" value="Ankyrin_rpt"/>
</dbReference>
<dbReference type="Proteomes" id="UP001470230">
    <property type="component" value="Unassembled WGS sequence"/>
</dbReference>
<dbReference type="EMBL" id="JAPFFF010000043">
    <property type="protein sequence ID" value="KAK8841054.1"/>
    <property type="molecule type" value="Genomic_DNA"/>
</dbReference>
<organism evidence="5 6">
    <name type="scientific">Tritrichomonas musculus</name>
    <dbReference type="NCBI Taxonomy" id="1915356"/>
    <lineage>
        <taxon>Eukaryota</taxon>
        <taxon>Metamonada</taxon>
        <taxon>Parabasalia</taxon>
        <taxon>Tritrichomonadida</taxon>
        <taxon>Tritrichomonadidae</taxon>
        <taxon>Tritrichomonas</taxon>
    </lineage>
</organism>
<dbReference type="InterPro" id="IPR020683">
    <property type="entry name" value="DUF3447"/>
</dbReference>
<feature type="repeat" description="ANK" evidence="3">
    <location>
        <begin position="772"/>
        <end position="805"/>
    </location>
</feature>
<comment type="caution">
    <text evidence="5">The sequence shown here is derived from an EMBL/GenBank/DDBJ whole genome shotgun (WGS) entry which is preliminary data.</text>
</comment>
<reference evidence="5 6" key="1">
    <citation type="submission" date="2024-04" db="EMBL/GenBank/DDBJ databases">
        <title>Tritrichomonas musculus Genome.</title>
        <authorList>
            <person name="Alves-Ferreira E."/>
            <person name="Grigg M."/>
            <person name="Lorenzi H."/>
            <person name="Galac M."/>
        </authorList>
    </citation>
    <scope>NUCLEOTIDE SEQUENCE [LARGE SCALE GENOMIC DNA]</scope>
    <source>
        <strain evidence="5 6">EAF2021</strain>
    </source>
</reference>
<dbReference type="PANTHER" id="PTHR24198:SF165">
    <property type="entry name" value="ANKYRIN REPEAT-CONTAINING PROTEIN-RELATED"/>
    <property type="match status" value="1"/>
</dbReference>
<proteinExistence type="predicted"/>
<protein>
    <recommendedName>
        <fullName evidence="4">DUF3447 domain-containing protein</fullName>
    </recommendedName>
</protein>
<gene>
    <name evidence="5" type="ORF">M9Y10_027891</name>
</gene>
<dbReference type="PROSITE" id="PS50088">
    <property type="entry name" value="ANK_REPEAT"/>
    <property type="match status" value="2"/>
</dbReference>
<name>A0ABR2H4B7_9EUKA</name>
<evidence type="ECO:0000313" key="6">
    <source>
        <dbReference type="Proteomes" id="UP001470230"/>
    </source>
</evidence>
<evidence type="ECO:0000256" key="1">
    <source>
        <dbReference type="ARBA" id="ARBA00022737"/>
    </source>
</evidence>
<dbReference type="Pfam" id="PF11929">
    <property type="entry name" value="DUF3447"/>
    <property type="match status" value="1"/>
</dbReference>
<keyword evidence="2 3" id="KW-0040">ANK repeat</keyword>
<dbReference type="InterPro" id="IPR036770">
    <property type="entry name" value="Ankyrin_rpt-contain_sf"/>
</dbReference>
<keyword evidence="6" id="KW-1185">Reference proteome</keyword>
<feature type="domain" description="DUF3447" evidence="4">
    <location>
        <begin position="243"/>
        <end position="320"/>
    </location>
</feature>
<dbReference type="PROSITE" id="PS50297">
    <property type="entry name" value="ANK_REP_REGION"/>
    <property type="match status" value="2"/>
</dbReference>
<accession>A0ABR2H4B7</accession>
<dbReference type="Pfam" id="PF13606">
    <property type="entry name" value="Ank_3"/>
    <property type="match status" value="2"/>
</dbReference>